<comment type="caution">
    <text evidence="1">The sequence shown here is derived from an EMBL/GenBank/DDBJ whole genome shotgun (WGS) entry which is preliminary data.</text>
</comment>
<dbReference type="Proteomes" id="UP000638560">
    <property type="component" value="Unassembled WGS sequence"/>
</dbReference>
<dbReference type="SUPFAM" id="SSF56112">
    <property type="entry name" value="Protein kinase-like (PK-like)"/>
    <property type="match status" value="1"/>
</dbReference>
<gene>
    <name evidence="1" type="ORF">I0C86_24990</name>
</gene>
<keyword evidence="2" id="KW-1185">Reference proteome</keyword>
<evidence type="ECO:0000313" key="2">
    <source>
        <dbReference type="Proteomes" id="UP000638560"/>
    </source>
</evidence>
<organism evidence="1 2">
    <name type="scientific">Plantactinospora alkalitolerans</name>
    <dbReference type="NCBI Taxonomy" id="2789879"/>
    <lineage>
        <taxon>Bacteria</taxon>
        <taxon>Bacillati</taxon>
        <taxon>Actinomycetota</taxon>
        <taxon>Actinomycetes</taxon>
        <taxon>Micromonosporales</taxon>
        <taxon>Micromonosporaceae</taxon>
        <taxon>Plantactinospora</taxon>
    </lineage>
</organism>
<evidence type="ECO:0000313" key="1">
    <source>
        <dbReference type="EMBL" id="MBF9132180.1"/>
    </source>
</evidence>
<dbReference type="RefSeq" id="WP_196203715.1">
    <property type="nucleotide sequence ID" value="NZ_JADPUN010000222.1"/>
</dbReference>
<protein>
    <submittedName>
        <fullName evidence="1">Phosphotransferase</fullName>
    </submittedName>
</protein>
<dbReference type="EMBL" id="JADPUN010000222">
    <property type="protein sequence ID" value="MBF9132180.1"/>
    <property type="molecule type" value="Genomic_DNA"/>
</dbReference>
<dbReference type="InterPro" id="IPR011009">
    <property type="entry name" value="Kinase-like_dom_sf"/>
</dbReference>
<reference evidence="1 2" key="1">
    <citation type="submission" date="2020-11" db="EMBL/GenBank/DDBJ databases">
        <title>A novel isolate from a Black sea contaminated sediment with potential to produce alkanes: Plantactinospora alkalitolerans sp. nov.</title>
        <authorList>
            <person name="Carro L."/>
            <person name="Veyisoglu A."/>
            <person name="Guven K."/>
            <person name="Schumann P."/>
            <person name="Klenk H.-P."/>
            <person name="Sahin N."/>
        </authorList>
    </citation>
    <scope>NUCLEOTIDE SEQUENCE [LARGE SCALE GENOMIC DNA]</scope>
    <source>
        <strain evidence="1 2">S1510</strain>
    </source>
</reference>
<sequence length="406" mass="43389">MKTLPDNPNLDHLRQQAKDLLAGLRDADPTATLTQAQAALAAQYGFRAWTDLKTEVDRLRGQADTADPALARAIADRYGLGEVVGEMRSVARPDDTGRRWSLPTDQGRWAVRTMDTWWPIVDAETDVALQQAAAAAGVLLPAPVRSRAGNIVESIDGHSWRTYEWLHSGPPLSAPASSSVTREVGRILATIHGLALPVDRISPWHRSRLSAVGWPELAATATAARASWAAALREAVPTLTDLDAVAPDGPAPEPVLTHNVLGPASTRLAPDGRLVVVGWEHAGGQPPSWELGNALLDWTVNPGGGVNTAGARALVDGHRAKAGALPPLDLGMFRGAVHSLANYVFGQVQTALDTHETEDRRYADRSVRHLLSNLPTRAVLEQLLAVATSAHRRPPSPSSLGHPTVH</sequence>
<accession>A0ABS0H162</accession>
<proteinExistence type="predicted"/>
<dbReference type="Gene3D" id="3.90.1200.10">
    <property type="match status" value="1"/>
</dbReference>
<name>A0ABS0H162_9ACTN</name>